<dbReference type="RefSeq" id="WP_015755197.1">
    <property type="nucleotide sequence ID" value="NC_013222.1"/>
</dbReference>
<dbReference type="SUPFAM" id="SSF53335">
    <property type="entry name" value="S-adenosyl-L-methionine-dependent methyltransferases"/>
    <property type="match status" value="1"/>
</dbReference>
<proteinExistence type="predicted"/>
<dbReference type="InterPro" id="IPR000241">
    <property type="entry name" value="RlmKL-like_Mtase"/>
</dbReference>
<evidence type="ECO:0000256" key="1">
    <source>
        <dbReference type="ARBA" id="ARBA00022603"/>
    </source>
</evidence>
<dbReference type="PANTHER" id="PTHR47313:SF1">
    <property type="entry name" value="RIBOSOMAL RNA LARGE SUBUNIT METHYLTRANSFERASE K_L"/>
    <property type="match status" value="1"/>
</dbReference>
<evidence type="ECO:0000313" key="6">
    <source>
        <dbReference type="Proteomes" id="UP000009049"/>
    </source>
</evidence>
<dbReference type="SMART" id="SM00981">
    <property type="entry name" value="THUMP"/>
    <property type="match status" value="1"/>
</dbReference>
<keyword evidence="2" id="KW-0808">Transferase</keyword>
<protein>
    <submittedName>
        <fullName evidence="5">Putative N6-adenine-specific DNA methylase</fullName>
    </submittedName>
</protein>
<dbReference type="PANTHER" id="PTHR47313">
    <property type="entry name" value="RIBOSOMAL RNA LARGE SUBUNIT METHYLTRANSFERASE K/L"/>
    <property type="match status" value="1"/>
</dbReference>
<organism evidence="5 6">
    <name type="scientific">Robiginitalea biformata (strain ATCC BAA-864 / DSM 15991 / KCTC 12146 / HTCC2501)</name>
    <dbReference type="NCBI Taxonomy" id="313596"/>
    <lineage>
        <taxon>Bacteria</taxon>
        <taxon>Pseudomonadati</taxon>
        <taxon>Bacteroidota</taxon>
        <taxon>Flavobacteriia</taxon>
        <taxon>Flavobacteriales</taxon>
        <taxon>Flavobacteriaceae</taxon>
        <taxon>Robiginitalea</taxon>
    </lineage>
</organism>
<dbReference type="Gene3D" id="3.40.50.150">
    <property type="entry name" value="Vaccinia Virus protein VP39"/>
    <property type="match status" value="1"/>
</dbReference>
<dbReference type="EMBL" id="CP001712">
    <property type="protein sequence ID" value="EAR15882.1"/>
    <property type="molecule type" value="Genomic_DNA"/>
</dbReference>
<dbReference type="eggNOG" id="COG0116">
    <property type="taxonomic scope" value="Bacteria"/>
</dbReference>
<gene>
    <name evidence="5" type="ordered locus">RB2501_16179</name>
</gene>
<accession>A4CLY3</accession>
<evidence type="ECO:0000259" key="4">
    <source>
        <dbReference type="PROSITE" id="PS51165"/>
    </source>
</evidence>
<dbReference type="InterPro" id="IPR053943">
    <property type="entry name" value="RlmKL-like_Mtase_CS"/>
</dbReference>
<dbReference type="GO" id="GO:0003723">
    <property type="term" value="F:RNA binding"/>
    <property type="evidence" value="ECO:0007669"/>
    <property type="project" value="UniProtKB-UniRule"/>
</dbReference>
<dbReference type="Pfam" id="PF01170">
    <property type="entry name" value="UPF0020"/>
    <property type="match status" value="1"/>
</dbReference>
<keyword evidence="6" id="KW-1185">Reference proteome</keyword>
<feature type="domain" description="THUMP" evidence="4">
    <location>
        <begin position="40"/>
        <end position="151"/>
    </location>
</feature>
<dbReference type="Pfam" id="PF22020">
    <property type="entry name" value="RlmL_1st"/>
    <property type="match status" value="1"/>
</dbReference>
<reference evidence="5 6" key="1">
    <citation type="journal article" date="2009" name="J. Bacteriol.">
        <title>Complete genome sequence of Robiginitalea biformata HTCC2501.</title>
        <authorList>
            <person name="Oh H.M."/>
            <person name="Giovannoni S.J."/>
            <person name="Lee K."/>
            <person name="Ferriera S."/>
            <person name="Johnson J."/>
            <person name="Cho J.C."/>
        </authorList>
    </citation>
    <scope>NUCLEOTIDE SEQUENCE [LARGE SCALE GENOMIC DNA]</scope>
    <source>
        <strain evidence="6">ATCC BAA-864 / HTCC2501 / KCTC 12146</strain>
    </source>
</reference>
<dbReference type="HOGENOM" id="CLU_032119_3_0_10"/>
<dbReference type="InterPro" id="IPR054170">
    <property type="entry name" value="RlmL_1st"/>
</dbReference>
<dbReference type="Proteomes" id="UP000009049">
    <property type="component" value="Chromosome"/>
</dbReference>
<dbReference type="InterPro" id="IPR029063">
    <property type="entry name" value="SAM-dependent_MTases_sf"/>
</dbReference>
<keyword evidence="1 5" id="KW-0489">Methyltransferase</keyword>
<keyword evidence="3" id="KW-0694">RNA-binding</keyword>
<dbReference type="GO" id="GO:0070043">
    <property type="term" value="F:rRNA (guanine-N7-)-methyltransferase activity"/>
    <property type="evidence" value="ECO:0007669"/>
    <property type="project" value="TreeGrafter"/>
</dbReference>
<dbReference type="STRING" id="313596.RB2501_16179"/>
<dbReference type="AlphaFoldDB" id="A4CLY3"/>
<dbReference type="PROSITE" id="PS51165">
    <property type="entry name" value="THUMP"/>
    <property type="match status" value="1"/>
</dbReference>
<dbReference type="CDD" id="cd11715">
    <property type="entry name" value="THUMP_AdoMetMT"/>
    <property type="match status" value="1"/>
</dbReference>
<dbReference type="PROSITE" id="PS01261">
    <property type="entry name" value="UPF0020"/>
    <property type="match status" value="1"/>
</dbReference>
<dbReference type="InterPro" id="IPR004114">
    <property type="entry name" value="THUMP_dom"/>
</dbReference>
<evidence type="ECO:0000256" key="2">
    <source>
        <dbReference type="ARBA" id="ARBA00022679"/>
    </source>
</evidence>
<sequence>MLAKTLYGLEDVLAGELRSLGGGNVKTGVRCVFFDGDAGFMYKANLSLRTALRILVPVSDFRLRRAEDLYGKIQEVDWSRYLDPRMTFVVDTVLASDLFAHSLFVSQKAKDAIADQFRSSTGARPSVSVKDPDVRIHLHIQGNTAHLSLDSSGSSLHLRGYRTETNKAPLNEVLAAGMLLLSGWRGHSDFLDPMCGSGTLLIEAAMIACNIPPNINREAFGFQRWKDYDPELFRTIYDACLNRTRDFRYGISGYDKAPSAVRKAQENIRNANLDAFITLEQADFFKTSKSTRGPLHLATNPPYGERLPVDRETFYGNLGDTLKRQYPNTRAWLLVGDPEILKSVGLRTSRKIKLFNGSIESRLALFEIYEGSRKAKYQ</sequence>
<dbReference type="KEGG" id="rbi:RB2501_16179"/>
<dbReference type="Pfam" id="PF02926">
    <property type="entry name" value="THUMP"/>
    <property type="match status" value="1"/>
</dbReference>
<name>A4CLY3_ROBBH</name>
<evidence type="ECO:0000256" key="3">
    <source>
        <dbReference type="PROSITE-ProRule" id="PRU00529"/>
    </source>
</evidence>
<dbReference type="Gene3D" id="3.30.2130.30">
    <property type="match status" value="1"/>
</dbReference>
<dbReference type="GO" id="GO:0008990">
    <property type="term" value="F:rRNA (guanine-N2-)-methyltransferase activity"/>
    <property type="evidence" value="ECO:0007669"/>
    <property type="project" value="TreeGrafter"/>
</dbReference>
<evidence type="ECO:0000313" key="5">
    <source>
        <dbReference type="EMBL" id="EAR15882.1"/>
    </source>
</evidence>